<dbReference type="SUPFAM" id="SSF53335">
    <property type="entry name" value="S-adenosyl-L-methionine-dependent methyltransferases"/>
    <property type="match status" value="1"/>
</dbReference>
<dbReference type="GO" id="GO:0032259">
    <property type="term" value="P:methylation"/>
    <property type="evidence" value="ECO:0007669"/>
    <property type="project" value="UniProtKB-KW"/>
</dbReference>
<dbReference type="Gene3D" id="3.40.50.150">
    <property type="entry name" value="Vaccinia Virus protein VP39"/>
    <property type="match status" value="1"/>
</dbReference>
<comment type="caution">
    <text evidence="2">The sequence shown here is derived from an EMBL/GenBank/DDBJ whole genome shotgun (WGS) entry which is preliminary data.</text>
</comment>
<evidence type="ECO:0000313" key="2">
    <source>
        <dbReference type="EMBL" id="CAB9509683.1"/>
    </source>
</evidence>
<accession>A0A9N8HGJ2</accession>
<proteinExistence type="predicted"/>
<protein>
    <submittedName>
        <fullName evidence="2">Methyltransferase</fullName>
    </submittedName>
</protein>
<name>A0A9N8HGJ2_9STRA</name>
<dbReference type="PANTHER" id="PTHR14614">
    <property type="entry name" value="HEPATOCELLULAR CARCINOMA-ASSOCIATED ANTIGEN"/>
    <property type="match status" value="1"/>
</dbReference>
<dbReference type="Pfam" id="PF10294">
    <property type="entry name" value="Methyltransf_16"/>
    <property type="match status" value="2"/>
</dbReference>
<evidence type="ECO:0000256" key="1">
    <source>
        <dbReference type="SAM" id="MobiDB-lite"/>
    </source>
</evidence>
<evidence type="ECO:0000313" key="3">
    <source>
        <dbReference type="Proteomes" id="UP001153069"/>
    </source>
</evidence>
<keyword evidence="2" id="KW-0489">Methyltransferase</keyword>
<dbReference type="OrthoDB" id="407325at2759"/>
<dbReference type="InterPro" id="IPR029063">
    <property type="entry name" value="SAM-dependent_MTases_sf"/>
</dbReference>
<feature type="compositionally biased region" description="Acidic residues" evidence="1">
    <location>
        <begin position="99"/>
        <end position="111"/>
    </location>
</feature>
<dbReference type="AlphaFoldDB" id="A0A9N8HGJ2"/>
<feature type="compositionally biased region" description="Basic and acidic residues" evidence="1">
    <location>
        <begin position="88"/>
        <end position="98"/>
    </location>
</feature>
<reference evidence="2" key="1">
    <citation type="submission" date="2020-06" db="EMBL/GenBank/DDBJ databases">
        <authorList>
            <consortium name="Plant Systems Biology data submission"/>
        </authorList>
    </citation>
    <scope>NUCLEOTIDE SEQUENCE</scope>
    <source>
        <strain evidence="2">D6</strain>
    </source>
</reference>
<dbReference type="InterPro" id="IPR019410">
    <property type="entry name" value="Methyltransf_16"/>
</dbReference>
<dbReference type="PANTHER" id="PTHR14614:SF97">
    <property type="entry name" value="S-ADENOSYL-L-METHIONINE-DEPENDENT METHYLTRANSFERASES SUPERFAMILY PROTEIN"/>
    <property type="match status" value="1"/>
</dbReference>
<gene>
    <name evidence="2" type="ORF">SEMRO_400_G135130.1</name>
</gene>
<dbReference type="GO" id="GO:0008168">
    <property type="term" value="F:methyltransferase activity"/>
    <property type="evidence" value="ECO:0007669"/>
    <property type="project" value="UniProtKB-KW"/>
</dbReference>
<feature type="region of interest" description="Disordered" evidence="1">
    <location>
        <begin position="83"/>
        <end position="111"/>
    </location>
</feature>
<keyword evidence="2" id="KW-0808">Transferase</keyword>
<feature type="compositionally biased region" description="Polar residues" evidence="1">
    <location>
        <begin position="19"/>
        <end position="32"/>
    </location>
</feature>
<organism evidence="2 3">
    <name type="scientific">Seminavis robusta</name>
    <dbReference type="NCBI Taxonomy" id="568900"/>
    <lineage>
        <taxon>Eukaryota</taxon>
        <taxon>Sar</taxon>
        <taxon>Stramenopiles</taxon>
        <taxon>Ochrophyta</taxon>
        <taxon>Bacillariophyta</taxon>
        <taxon>Bacillariophyceae</taxon>
        <taxon>Bacillariophycidae</taxon>
        <taxon>Naviculales</taxon>
        <taxon>Naviculaceae</taxon>
        <taxon>Seminavis</taxon>
    </lineage>
</organism>
<dbReference type="EMBL" id="CAICTM010000399">
    <property type="protein sequence ID" value="CAB9509683.1"/>
    <property type="molecule type" value="Genomic_DNA"/>
</dbReference>
<feature type="region of interest" description="Disordered" evidence="1">
    <location>
        <begin position="1"/>
        <end position="32"/>
    </location>
</feature>
<dbReference type="Proteomes" id="UP001153069">
    <property type="component" value="Unassembled WGS sequence"/>
</dbReference>
<keyword evidence="3" id="KW-1185">Reference proteome</keyword>
<sequence length="385" mass="42637">MFRGSQETLRLPSPELLCSETSTTSDDRTNANSKNSAVTFCCSVASQHHEWCQQPDVPTKLYFGCREASYGVLKNTEPVATTINEENGNSRHNEHNDDNNDNDDDDNDNDDAMDGFFMIAAESYPYALAGRTGAQVWPGSRILVDALLFPRPATDHKRLQHWQAALLRDNNNLRIVELGAGVGMVGTFLAAAGAQVLLTDLPSVVTESVVPTLEGNARNNKTLTTTTEHSNWLSLQQQPVFGIGRGFAAAAPLDWTRPVAEQLPHWNHQVDLIVASDCAFFPSMVEGLFTTVAAIFDLASNNNNNSSQPKLLLSCQRRDAHFFTSLEYVVAQIRARSWKCECLAWYPLEFEDDKENGVKDNVEQVEGESKEVFIFEIAPANAPNR</sequence>